<feature type="region of interest" description="Disordered" evidence="1">
    <location>
        <begin position="330"/>
        <end position="354"/>
    </location>
</feature>
<dbReference type="Pfam" id="PF00621">
    <property type="entry name" value="RhoGEF"/>
    <property type="match status" value="1"/>
</dbReference>
<feature type="region of interest" description="Disordered" evidence="1">
    <location>
        <begin position="415"/>
        <end position="453"/>
    </location>
</feature>
<feature type="region of interest" description="Disordered" evidence="1">
    <location>
        <begin position="79"/>
        <end position="98"/>
    </location>
</feature>
<feature type="compositionally biased region" description="Low complexity" evidence="1">
    <location>
        <begin position="418"/>
        <end position="436"/>
    </location>
</feature>
<evidence type="ECO:0000313" key="4">
    <source>
        <dbReference type="Proteomes" id="UP000284842"/>
    </source>
</evidence>
<feature type="domain" description="DH" evidence="2">
    <location>
        <begin position="752"/>
        <end position="817"/>
    </location>
</feature>
<feature type="compositionally biased region" description="Polar residues" evidence="1">
    <location>
        <begin position="208"/>
        <end position="217"/>
    </location>
</feature>
<dbReference type="SUPFAM" id="SSF48065">
    <property type="entry name" value="DBL homology domain (DH-domain)"/>
    <property type="match status" value="1"/>
</dbReference>
<accession>A0A409W1B5</accession>
<feature type="region of interest" description="Disordered" evidence="1">
    <location>
        <begin position="823"/>
        <end position="871"/>
    </location>
</feature>
<dbReference type="OrthoDB" id="660555at2759"/>
<feature type="region of interest" description="Disordered" evidence="1">
    <location>
        <begin position="743"/>
        <end position="763"/>
    </location>
</feature>
<feature type="region of interest" description="Disordered" evidence="1">
    <location>
        <begin position="208"/>
        <end position="237"/>
    </location>
</feature>
<sequence>MASYYTLSAESSPSRSTAYPISTSRSHLSPSPAPPSSWSRMGSAVSLNPPSSQEPSPAPSRNTSSSSLSRWMFWRGNTSSWKGKGRESDEEEDPTIWQSHSPVRANNLSEVSEAQQASYCYLFTLFFRVATLASATFSYHIFIFDFWGESVWGSDSPHVEPHPIRLSKQCPSSGGQTSCTNYDKAQVPPLISQQASTSKLPLEINLTNETQHLTTRPRSTHDSKAPKTHSKHHRVDGSISSVHTLARALGHNRNASWGDAAAVLLFGTAAEAIADRERERANLFVMLDEQVFGGSAEGMETREEDGVEKMSLKSTPSQRRRAKFVLGGGESDLDLSEAPQRNAKTEKPVIPRPRLARRDAFADVESEAEDIVTPSAVAEKGSIVHRYRSVAEAIVDESLMDEELMRVVERLRKERLARSGPSARSRSPPAASALGSQSTTPVSSGASSPEEEWEAIDDLRREIWEGVPIVGSHDIDDTLDVPSRWGFAPLQDSPREQDFANEVDTAFNFTKDSNAQSKSSQPASISRAPSSASHSSSTSSPNPSPTYQTALRALLITREILLTETNYLTSLTQLLTSKTRTPPPALMLHYASDLLQVSKKLAEEMRGDVSVKGIARAFLKCEVEVERAFRRWCGVVGGWFVEGREFEESSSIAEEVSVGHSMRARRSGRRMSMKQASLVEGEVLESANTVEDVAEDGVIGAPNVSPLKRNVSTWRRSLPSMVGLGHESSHGIYSAAWRKHERERSDAEEKEVREREKERKKRPAVRDLAILPTQRVMRYVLLYRDLLNCTPRNSSSRIYVERALEAACRIAERCDRAQGNAAFVSSSSSSSSASTSRSNSNGSSSSAISSSVTSISTRSTTSPSSARAKMGRFGSKRASLMISPISASPSSSSFSSTRSASSTLLDKKNRASHPPFSHVSDAKHGTHSRLPGVMPFTPLPPVRSGPGSVITKTMSTSASNS</sequence>
<feature type="compositionally biased region" description="Low complexity" evidence="1">
    <location>
        <begin position="49"/>
        <end position="67"/>
    </location>
</feature>
<evidence type="ECO:0000259" key="2">
    <source>
        <dbReference type="PROSITE" id="PS50010"/>
    </source>
</evidence>
<name>A0A409W1B5_9AGAR</name>
<protein>
    <recommendedName>
        <fullName evidence="2">DH domain-containing protein</fullName>
    </recommendedName>
</protein>
<dbReference type="GO" id="GO:0005085">
    <property type="term" value="F:guanyl-nucleotide exchange factor activity"/>
    <property type="evidence" value="ECO:0007669"/>
    <property type="project" value="InterPro"/>
</dbReference>
<dbReference type="InterPro" id="IPR000219">
    <property type="entry name" value="DH_dom"/>
</dbReference>
<dbReference type="PANTHER" id="PTHR24216:SF65">
    <property type="entry name" value="PAXILLIN-LIKE PROTEIN 1"/>
    <property type="match status" value="1"/>
</dbReference>
<dbReference type="InParanoid" id="A0A409W1B5"/>
<dbReference type="PROSITE" id="PS50010">
    <property type="entry name" value="DH_2"/>
    <property type="match status" value="1"/>
</dbReference>
<feature type="region of interest" description="Disordered" evidence="1">
    <location>
        <begin position="886"/>
        <end position="961"/>
    </location>
</feature>
<feature type="region of interest" description="Disordered" evidence="1">
    <location>
        <begin position="1"/>
        <end position="67"/>
    </location>
</feature>
<evidence type="ECO:0000313" key="3">
    <source>
        <dbReference type="EMBL" id="PPQ72268.1"/>
    </source>
</evidence>
<dbReference type="InterPro" id="IPR035899">
    <property type="entry name" value="DBL_dom_sf"/>
</dbReference>
<dbReference type="STRING" id="181874.A0A409W1B5"/>
<reference evidence="3 4" key="1">
    <citation type="journal article" date="2018" name="Evol. Lett.">
        <title>Horizontal gene cluster transfer increased hallucinogenic mushroom diversity.</title>
        <authorList>
            <person name="Reynolds H.T."/>
            <person name="Vijayakumar V."/>
            <person name="Gluck-Thaler E."/>
            <person name="Korotkin H.B."/>
            <person name="Matheny P.B."/>
            <person name="Slot J.C."/>
        </authorList>
    </citation>
    <scope>NUCLEOTIDE SEQUENCE [LARGE SCALE GENOMIC DNA]</scope>
    <source>
        <strain evidence="3 4">2629</strain>
    </source>
</reference>
<gene>
    <name evidence="3" type="ORF">CVT24_004685</name>
</gene>
<keyword evidence="4" id="KW-1185">Reference proteome</keyword>
<feature type="compositionally biased region" description="Polar residues" evidence="1">
    <location>
        <begin position="1"/>
        <end position="23"/>
    </location>
</feature>
<feature type="region of interest" description="Disordered" evidence="1">
    <location>
        <begin position="511"/>
        <end position="545"/>
    </location>
</feature>
<dbReference type="AlphaFoldDB" id="A0A409W1B5"/>
<organism evidence="3 4">
    <name type="scientific">Panaeolus cyanescens</name>
    <dbReference type="NCBI Taxonomy" id="181874"/>
    <lineage>
        <taxon>Eukaryota</taxon>
        <taxon>Fungi</taxon>
        <taxon>Dikarya</taxon>
        <taxon>Basidiomycota</taxon>
        <taxon>Agaricomycotina</taxon>
        <taxon>Agaricomycetes</taxon>
        <taxon>Agaricomycetidae</taxon>
        <taxon>Agaricales</taxon>
        <taxon>Agaricineae</taxon>
        <taxon>Galeropsidaceae</taxon>
        <taxon>Panaeolus</taxon>
    </lineage>
</organism>
<feature type="compositionally biased region" description="Polar residues" evidence="1">
    <location>
        <begin position="950"/>
        <end position="961"/>
    </location>
</feature>
<feature type="compositionally biased region" description="Polar residues" evidence="1">
    <location>
        <begin position="437"/>
        <end position="447"/>
    </location>
</feature>
<dbReference type="Gene3D" id="1.20.900.10">
    <property type="entry name" value="Dbl homology (DH) domain"/>
    <property type="match status" value="1"/>
</dbReference>
<feature type="compositionally biased region" description="Low complexity" evidence="1">
    <location>
        <begin position="886"/>
        <end position="904"/>
    </location>
</feature>
<dbReference type="PANTHER" id="PTHR24216">
    <property type="entry name" value="PAXILLIN-RELATED"/>
    <property type="match status" value="1"/>
</dbReference>
<feature type="compositionally biased region" description="Basic and acidic residues" evidence="1">
    <location>
        <begin position="743"/>
        <end position="757"/>
    </location>
</feature>
<feature type="region of interest" description="Disordered" evidence="1">
    <location>
        <begin position="299"/>
        <end position="318"/>
    </location>
</feature>
<feature type="compositionally biased region" description="Low complexity" evidence="1">
    <location>
        <begin position="519"/>
        <end position="541"/>
    </location>
</feature>
<dbReference type="Proteomes" id="UP000284842">
    <property type="component" value="Unassembled WGS sequence"/>
</dbReference>
<dbReference type="EMBL" id="NHTK01005878">
    <property type="protein sequence ID" value="PPQ72268.1"/>
    <property type="molecule type" value="Genomic_DNA"/>
</dbReference>
<comment type="caution">
    <text evidence="3">The sequence shown here is derived from an EMBL/GenBank/DDBJ whole genome shotgun (WGS) entry which is preliminary data.</text>
</comment>
<feature type="compositionally biased region" description="Low complexity" evidence="1">
    <location>
        <begin position="824"/>
        <end position="865"/>
    </location>
</feature>
<proteinExistence type="predicted"/>
<evidence type="ECO:0000256" key="1">
    <source>
        <dbReference type="SAM" id="MobiDB-lite"/>
    </source>
</evidence>